<gene>
    <name evidence="2" type="ORF">H7I91_05280</name>
</gene>
<name>A0AAW5S1K3_MYCBC</name>
<dbReference type="Pfam" id="PF01381">
    <property type="entry name" value="HTH_3"/>
    <property type="match status" value="1"/>
</dbReference>
<dbReference type="AlphaFoldDB" id="A0AAW5S1K3"/>
<evidence type="ECO:0000313" key="2">
    <source>
        <dbReference type="EMBL" id="MCV6988722.1"/>
    </source>
</evidence>
<dbReference type="GO" id="GO:0003677">
    <property type="term" value="F:DNA binding"/>
    <property type="evidence" value="ECO:0007669"/>
    <property type="project" value="InterPro"/>
</dbReference>
<dbReference type="InterPro" id="IPR001387">
    <property type="entry name" value="Cro/C1-type_HTH"/>
</dbReference>
<dbReference type="SMART" id="SM00530">
    <property type="entry name" value="HTH_XRE"/>
    <property type="match status" value="1"/>
</dbReference>
<dbReference type="Gene3D" id="1.10.260.40">
    <property type="entry name" value="lambda repressor-like DNA-binding domains"/>
    <property type="match status" value="1"/>
</dbReference>
<reference evidence="2" key="2">
    <citation type="journal article" date="2022" name="BMC Genomics">
        <title>Comparative genome analysis of mycobacteria focusing on tRNA and non-coding RNA.</title>
        <authorList>
            <person name="Behra P.R.K."/>
            <person name="Pettersson B.M.F."/>
            <person name="Ramesh M."/>
            <person name="Das S."/>
            <person name="Dasgupta S."/>
            <person name="Kirsebom L.A."/>
        </authorList>
    </citation>
    <scope>NUCLEOTIDE SEQUENCE</scope>
    <source>
        <strain evidence="2">DSM 45439</strain>
    </source>
</reference>
<accession>A0AAW5S1K3</accession>
<dbReference type="EMBL" id="JACKTG010000014">
    <property type="protein sequence ID" value="MCV6988722.1"/>
    <property type="molecule type" value="Genomic_DNA"/>
</dbReference>
<dbReference type="CDD" id="cd00093">
    <property type="entry name" value="HTH_XRE"/>
    <property type="match status" value="1"/>
</dbReference>
<sequence>MIAMNDVFNTLLELEGRDPEFARAYAAESARIEAVDSIINALDAARGAEKLSKAALARAIGSDPSTVRRLLSSESVNPTLSTIAEVAAALGMKVTLTPMSEDERTRITEPMRACA</sequence>
<dbReference type="Proteomes" id="UP001207588">
    <property type="component" value="Unassembled WGS sequence"/>
</dbReference>
<evidence type="ECO:0000259" key="1">
    <source>
        <dbReference type="PROSITE" id="PS50943"/>
    </source>
</evidence>
<comment type="caution">
    <text evidence="2">The sequence shown here is derived from an EMBL/GenBank/DDBJ whole genome shotgun (WGS) entry which is preliminary data.</text>
</comment>
<reference evidence="2" key="1">
    <citation type="submission" date="2020-07" db="EMBL/GenBank/DDBJ databases">
        <authorList>
            <person name="Pettersson B.M.F."/>
            <person name="Behra P.R.K."/>
            <person name="Ramesh M."/>
            <person name="Das S."/>
            <person name="Dasgupta S."/>
            <person name="Kirsebom L.A."/>
        </authorList>
    </citation>
    <scope>NUCLEOTIDE SEQUENCE</scope>
    <source>
        <strain evidence="2">DSM 45439</strain>
    </source>
</reference>
<dbReference type="PROSITE" id="PS50943">
    <property type="entry name" value="HTH_CROC1"/>
    <property type="match status" value="1"/>
</dbReference>
<protein>
    <submittedName>
        <fullName evidence="2">Helix-turn-helix transcriptional regulator</fullName>
    </submittedName>
</protein>
<proteinExistence type="predicted"/>
<evidence type="ECO:0000313" key="3">
    <source>
        <dbReference type="Proteomes" id="UP001207588"/>
    </source>
</evidence>
<dbReference type="SUPFAM" id="SSF47413">
    <property type="entry name" value="lambda repressor-like DNA-binding domains"/>
    <property type="match status" value="1"/>
</dbReference>
<feature type="domain" description="HTH cro/C1-type" evidence="1">
    <location>
        <begin position="42"/>
        <end position="97"/>
    </location>
</feature>
<organism evidence="2 3">
    <name type="scientific">Mycobacterium bouchedurhonense</name>
    <dbReference type="NCBI Taxonomy" id="701041"/>
    <lineage>
        <taxon>Bacteria</taxon>
        <taxon>Bacillati</taxon>
        <taxon>Actinomycetota</taxon>
        <taxon>Actinomycetes</taxon>
        <taxon>Mycobacteriales</taxon>
        <taxon>Mycobacteriaceae</taxon>
        <taxon>Mycobacterium</taxon>
        <taxon>Mycobacterium avium complex (MAC)</taxon>
    </lineage>
</organism>
<dbReference type="InterPro" id="IPR010982">
    <property type="entry name" value="Lambda_DNA-bd_dom_sf"/>
</dbReference>